<feature type="compositionally biased region" description="Polar residues" evidence="1">
    <location>
        <begin position="51"/>
        <end position="79"/>
    </location>
</feature>
<dbReference type="Proteomes" id="UP000634136">
    <property type="component" value="Unassembled WGS sequence"/>
</dbReference>
<evidence type="ECO:0000259" key="2">
    <source>
        <dbReference type="Pfam" id="PF20167"/>
    </source>
</evidence>
<name>A0A834WM01_9FABA</name>
<dbReference type="EMBL" id="JAAIUW010000008">
    <property type="protein sequence ID" value="KAF7821719.1"/>
    <property type="molecule type" value="Genomic_DNA"/>
</dbReference>
<protein>
    <recommendedName>
        <fullName evidence="2">Putative plant transposon protein domain-containing protein</fullName>
    </recommendedName>
</protein>
<reference evidence="3" key="1">
    <citation type="submission" date="2020-09" db="EMBL/GenBank/DDBJ databases">
        <title>Genome-Enabled Discovery of Anthraquinone Biosynthesis in Senna tora.</title>
        <authorList>
            <person name="Kang S.-H."/>
            <person name="Pandey R.P."/>
            <person name="Lee C.-M."/>
            <person name="Sim J.-S."/>
            <person name="Jeong J.-T."/>
            <person name="Choi B.-S."/>
            <person name="Jung M."/>
            <person name="Ginzburg D."/>
            <person name="Zhao K."/>
            <person name="Won S.Y."/>
            <person name="Oh T.-J."/>
            <person name="Yu Y."/>
            <person name="Kim N.-H."/>
            <person name="Lee O.R."/>
            <person name="Lee T.-H."/>
            <person name="Bashyal P."/>
            <person name="Kim T.-S."/>
            <person name="Lee W.-H."/>
            <person name="Kawkins C."/>
            <person name="Kim C.-K."/>
            <person name="Kim J.S."/>
            <person name="Ahn B.O."/>
            <person name="Rhee S.Y."/>
            <person name="Sohng J.K."/>
        </authorList>
    </citation>
    <scope>NUCLEOTIDE SEQUENCE</scope>
    <source>
        <tissue evidence="3">Leaf</tissue>
    </source>
</reference>
<gene>
    <name evidence="3" type="ORF">G2W53_027174</name>
</gene>
<comment type="caution">
    <text evidence="3">The sequence shown here is derived from an EMBL/GenBank/DDBJ whole genome shotgun (WGS) entry which is preliminary data.</text>
</comment>
<accession>A0A834WM01</accession>
<dbReference type="Pfam" id="PF20167">
    <property type="entry name" value="Transposase_32"/>
    <property type="match status" value="1"/>
</dbReference>
<dbReference type="InterPro" id="IPR046796">
    <property type="entry name" value="Transposase_32_dom"/>
</dbReference>
<feature type="region of interest" description="Disordered" evidence="1">
    <location>
        <begin position="51"/>
        <end position="90"/>
    </location>
</feature>
<keyword evidence="4" id="KW-1185">Reference proteome</keyword>
<evidence type="ECO:0000313" key="4">
    <source>
        <dbReference type="Proteomes" id="UP000634136"/>
    </source>
</evidence>
<proteinExistence type="predicted"/>
<dbReference type="AlphaFoldDB" id="A0A834WM01"/>
<evidence type="ECO:0000313" key="3">
    <source>
        <dbReference type="EMBL" id="KAF7821719.1"/>
    </source>
</evidence>
<sequence length="251" mass="28404">MQNDVVMLKPNTLFSLIPSNPYPCIATISQAPTTTQTTTCDYHTRPINTSSKTLNLSLPNNTSTPLSNQTRNPATSTLRSPPVSSPTVTTINPKTIREHYNFPDYLICAYAEGEKDNSIIPYGEIEKTLCIAGAGWETKEDKNGQIYIYRNYLNNNAHIWLHFLSVNIMPSSHSSEFTPPQAHLLYQLIKQRPVRLHDVIFASIKEIAIYGRKGKNYPKEALSTEKVEKDLRITGGRPTRPFDFYIGTNWR</sequence>
<feature type="domain" description="Putative plant transposon protein" evidence="2">
    <location>
        <begin position="90"/>
        <end position="225"/>
    </location>
</feature>
<evidence type="ECO:0000256" key="1">
    <source>
        <dbReference type="SAM" id="MobiDB-lite"/>
    </source>
</evidence>
<organism evidence="3 4">
    <name type="scientific">Senna tora</name>
    <dbReference type="NCBI Taxonomy" id="362788"/>
    <lineage>
        <taxon>Eukaryota</taxon>
        <taxon>Viridiplantae</taxon>
        <taxon>Streptophyta</taxon>
        <taxon>Embryophyta</taxon>
        <taxon>Tracheophyta</taxon>
        <taxon>Spermatophyta</taxon>
        <taxon>Magnoliopsida</taxon>
        <taxon>eudicotyledons</taxon>
        <taxon>Gunneridae</taxon>
        <taxon>Pentapetalae</taxon>
        <taxon>rosids</taxon>
        <taxon>fabids</taxon>
        <taxon>Fabales</taxon>
        <taxon>Fabaceae</taxon>
        <taxon>Caesalpinioideae</taxon>
        <taxon>Cassia clade</taxon>
        <taxon>Senna</taxon>
    </lineage>
</organism>